<comment type="caution">
    <text evidence="6">The sequence shown here is derived from an EMBL/GenBank/DDBJ whole genome shotgun (WGS) entry which is preliminary data.</text>
</comment>
<evidence type="ECO:0000313" key="7">
    <source>
        <dbReference type="Proteomes" id="UP000178449"/>
    </source>
</evidence>
<evidence type="ECO:0000259" key="5">
    <source>
        <dbReference type="PROSITE" id="PS50987"/>
    </source>
</evidence>
<keyword evidence="3" id="KW-0804">Transcription</keyword>
<accession>A0A1F6G993</accession>
<evidence type="ECO:0000259" key="4">
    <source>
        <dbReference type="PROSITE" id="PS50206"/>
    </source>
</evidence>
<evidence type="ECO:0000256" key="2">
    <source>
        <dbReference type="ARBA" id="ARBA00023125"/>
    </source>
</evidence>
<dbReference type="Gene3D" id="3.40.250.10">
    <property type="entry name" value="Rhodanese-like domain"/>
    <property type="match status" value="1"/>
</dbReference>
<evidence type="ECO:0000313" key="6">
    <source>
        <dbReference type="EMBL" id="OGG94686.1"/>
    </source>
</evidence>
<dbReference type="Gene3D" id="1.10.10.10">
    <property type="entry name" value="Winged helix-like DNA-binding domain superfamily/Winged helix DNA-binding domain"/>
    <property type="match status" value="1"/>
</dbReference>
<dbReference type="InterPro" id="IPR036390">
    <property type="entry name" value="WH_DNA-bd_sf"/>
</dbReference>
<protein>
    <submittedName>
        <fullName evidence="6">ArsR family transcriptional regulator</fullName>
    </submittedName>
</protein>
<sequence>MADFKHLLYSQFAKIAKAMSSPHRLEVLEYLSQREHSVESLAKVSGLTYANCSQHLQQLKAVGLVLNRKEGQHVYYSIANDMVHECLESLAKIARNNLAEVDRLIEQHLTAKDSLEAISSEDLIERLKEDSVTLIDVRPADEFQAGHIAGAINVTLSELEDFIAEYQAHKEVIAYCRGPYCILSYEAVKRMRAKGIETYRLAEGYPEWHLAGHPVDQKGSTSEK</sequence>
<name>A0A1F6G993_9PROT</name>
<dbReference type="Proteomes" id="UP000178449">
    <property type="component" value="Unassembled WGS sequence"/>
</dbReference>
<dbReference type="InterPro" id="IPR036873">
    <property type="entry name" value="Rhodanese-like_dom_sf"/>
</dbReference>
<dbReference type="NCBIfam" id="NF033788">
    <property type="entry name" value="HTH_metalloreg"/>
    <property type="match status" value="1"/>
</dbReference>
<organism evidence="6 7">
    <name type="scientific">Candidatus Lambdaproteobacteria bacterium RIFOXYD2_FULL_50_16</name>
    <dbReference type="NCBI Taxonomy" id="1817772"/>
    <lineage>
        <taxon>Bacteria</taxon>
        <taxon>Pseudomonadati</taxon>
        <taxon>Pseudomonadota</taxon>
        <taxon>Candidatus Lambdaproteobacteria</taxon>
    </lineage>
</organism>
<dbReference type="SUPFAM" id="SSF52821">
    <property type="entry name" value="Rhodanese/Cell cycle control phosphatase"/>
    <property type="match status" value="1"/>
</dbReference>
<dbReference type="SMART" id="SM00418">
    <property type="entry name" value="HTH_ARSR"/>
    <property type="match status" value="1"/>
</dbReference>
<dbReference type="CDD" id="cd00158">
    <property type="entry name" value="RHOD"/>
    <property type="match status" value="1"/>
</dbReference>
<evidence type="ECO:0000256" key="1">
    <source>
        <dbReference type="ARBA" id="ARBA00023015"/>
    </source>
</evidence>
<evidence type="ECO:0000256" key="3">
    <source>
        <dbReference type="ARBA" id="ARBA00023163"/>
    </source>
</evidence>
<gene>
    <name evidence="6" type="ORF">A2527_05660</name>
</gene>
<dbReference type="InterPro" id="IPR001845">
    <property type="entry name" value="HTH_ArsR_DNA-bd_dom"/>
</dbReference>
<keyword evidence="1" id="KW-0805">Transcription regulation</keyword>
<dbReference type="InterPro" id="IPR011991">
    <property type="entry name" value="ArsR-like_HTH"/>
</dbReference>
<dbReference type="InterPro" id="IPR036388">
    <property type="entry name" value="WH-like_DNA-bd_sf"/>
</dbReference>
<keyword evidence="2" id="KW-0238">DNA-binding</keyword>
<dbReference type="GO" id="GO:0003700">
    <property type="term" value="F:DNA-binding transcription factor activity"/>
    <property type="evidence" value="ECO:0007669"/>
    <property type="project" value="InterPro"/>
</dbReference>
<dbReference type="Pfam" id="PF12840">
    <property type="entry name" value="HTH_20"/>
    <property type="match status" value="1"/>
</dbReference>
<dbReference type="InterPro" id="IPR001763">
    <property type="entry name" value="Rhodanese-like_dom"/>
</dbReference>
<dbReference type="InterPro" id="IPR051011">
    <property type="entry name" value="Metal_resp_trans_reg"/>
</dbReference>
<dbReference type="Pfam" id="PF00581">
    <property type="entry name" value="Rhodanese"/>
    <property type="match status" value="1"/>
</dbReference>
<dbReference type="PANTHER" id="PTHR43132">
    <property type="entry name" value="ARSENICAL RESISTANCE OPERON REPRESSOR ARSR-RELATED"/>
    <property type="match status" value="1"/>
</dbReference>
<dbReference type="AlphaFoldDB" id="A0A1F6G993"/>
<dbReference type="GO" id="GO:0003677">
    <property type="term" value="F:DNA binding"/>
    <property type="evidence" value="ECO:0007669"/>
    <property type="project" value="UniProtKB-KW"/>
</dbReference>
<feature type="domain" description="HTH arsR-type" evidence="5">
    <location>
        <begin position="4"/>
        <end position="98"/>
    </location>
</feature>
<dbReference type="PROSITE" id="PS50206">
    <property type="entry name" value="RHODANESE_3"/>
    <property type="match status" value="1"/>
</dbReference>
<reference evidence="6 7" key="1">
    <citation type="journal article" date="2016" name="Nat. Commun.">
        <title>Thousands of microbial genomes shed light on interconnected biogeochemical processes in an aquifer system.</title>
        <authorList>
            <person name="Anantharaman K."/>
            <person name="Brown C.T."/>
            <person name="Hug L.A."/>
            <person name="Sharon I."/>
            <person name="Castelle C.J."/>
            <person name="Probst A.J."/>
            <person name="Thomas B.C."/>
            <person name="Singh A."/>
            <person name="Wilkins M.J."/>
            <person name="Karaoz U."/>
            <person name="Brodie E.L."/>
            <person name="Williams K.H."/>
            <person name="Hubbard S.S."/>
            <person name="Banfield J.F."/>
        </authorList>
    </citation>
    <scope>NUCLEOTIDE SEQUENCE [LARGE SCALE GENOMIC DNA]</scope>
</reference>
<dbReference type="EMBL" id="MFNE01000035">
    <property type="protein sequence ID" value="OGG94686.1"/>
    <property type="molecule type" value="Genomic_DNA"/>
</dbReference>
<dbReference type="PANTHER" id="PTHR43132:SF8">
    <property type="entry name" value="HTH-TYPE TRANSCRIPTIONAL REGULATOR KMTR"/>
    <property type="match status" value="1"/>
</dbReference>
<dbReference type="PRINTS" id="PR00778">
    <property type="entry name" value="HTHARSR"/>
</dbReference>
<dbReference type="STRING" id="1817772.A2527_05660"/>
<dbReference type="SUPFAM" id="SSF46785">
    <property type="entry name" value="Winged helix' DNA-binding domain"/>
    <property type="match status" value="1"/>
</dbReference>
<proteinExistence type="predicted"/>
<feature type="domain" description="Rhodanese" evidence="4">
    <location>
        <begin position="128"/>
        <end position="217"/>
    </location>
</feature>
<dbReference type="CDD" id="cd00090">
    <property type="entry name" value="HTH_ARSR"/>
    <property type="match status" value="1"/>
</dbReference>
<dbReference type="SMART" id="SM00450">
    <property type="entry name" value="RHOD"/>
    <property type="match status" value="1"/>
</dbReference>
<dbReference type="PROSITE" id="PS50987">
    <property type="entry name" value="HTH_ARSR_2"/>
    <property type="match status" value="1"/>
</dbReference>